<evidence type="ECO:0000256" key="1">
    <source>
        <dbReference type="SAM" id="MobiDB-lite"/>
    </source>
</evidence>
<dbReference type="EMBL" id="AK370697">
    <property type="protein sequence ID" value="BAK01896.1"/>
    <property type="molecule type" value="mRNA"/>
</dbReference>
<dbReference type="AlphaFoldDB" id="F2E3H4"/>
<proteinExistence type="evidence at transcript level"/>
<accession>F2E3H4</accession>
<protein>
    <submittedName>
        <fullName evidence="2">Predicted protein</fullName>
    </submittedName>
</protein>
<feature type="region of interest" description="Disordered" evidence="1">
    <location>
        <begin position="1"/>
        <end position="25"/>
    </location>
</feature>
<evidence type="ECO:0000313" key="2">
    <source>
        <dbReference type="EMBL" id="BAK01896.1"/>
    </source>
</evidence>
<reference evidence="2" key="1">
    <citation type="journal article" date="2011" name="Plant Physiol.">
        <title>Comprehensive sequence analysis of 24,783 barley full-length cDNAs derived from 12 clone libraries.</title>
        <authorList>
            <person name="Matsumoto T."/>
            <person name="Tanaka T."/>
            <person name="Sakai H."/>
            <person name="Amano N."/>
            <person name="Kanamori H."/>
            <person name="Kurita K."/>
            <person name="Kikuta A."/>
            <person name="Kamiya K."/>
            <person name="Yamamoto M."/>
            <person name="Ikawa H."/>
            <person name="Fujii N."/>
            <person name="Hori K."/>
            <person name="Itoh T."/>
            <person name="Sato K."/>
        </authorList>
    </citation>
    <scope>NUCLEOTIDE SEQUENCE</scope>
    <source>
        <tissue evidence="2">Shoot and root</tissue>
    </source>
</reference>
<sequence>MSRRFPKAGSMKRAKQAGPLRPSLMPPCAKHRLLDAMNGIYRIFRIPVHTGQSC</sequence>
<feature type="compositionally biased region" description="Basic residues" evidence="1">
    <location>
        <begin position="1"/>
        <end position="15"/>
    </location>
</feature>
<organism evidence="2">
    <name type="scientific">Hordeum vulgare subsp. vulgare</name>
    <name type="common">Domesticated barley</name>
    <dbReference type="NCBI Taxonomy" id="112509"/>
    <lineage>
        <taxon>Eukaryota</taxon>
        <taxon>Viridiplantae</taxon>
        <taxon>Streptophyta</taxon>
        <taxon>Embryophyta</taxon>
        <taxon>Tracheophyta</taxon>
        <taxon>Spermatophyta</taxon>
        <taxon>Magnoliopsida</taxon>
        <taxon>Liliopsida</taxon>
        <taxon>Poales</taxon>
        <taxon>Poaceae</taxon>
        <taxon>BOP clade</taxon>
        <taxon>Pooideae</taxon>
        <taxon>Triticodae</taxon>
        <taxon>Triticeae</taxon>
        <taxon>Hordeinae</taxon>
        <taxon>Hordeum</taxon>
    </lineage>
</organism>
<name>F2E3H4_HORVV</name>